<organism evidence="2 3">
    <name type="scientific">Sphingomonas gellani</name>
    <dbReference type="NCBI Taxonomy" id="1166340"/>
    <lineage>
        <taxon>Bacteria</taxon>
        <taxon>Pseudomonadati</taxon>
        <taxon>Pseudomonadota</taxon>
        <taxon>Alphaproteobacteria</taxon>
        <taxon>Sphingomonadales</taxon>
        <taxon>Sphingomonadaceae</taxon>
        <taxon>Sphingomonas</taxon>
    </lineage>
</organism>
<evidence type="ECO:0000313" key="3">
    <source>
        <dbReference type="Proteomes" id="UP000199206"/>
    </source>
</evidence>
<sequence length="932" mass="97626">MSKFLATAAVVVGAVALAATGVGAAASAGLIGTAGTAATATTAATAASFAGLSATTLTSVATLAGVAAAGLSFGASALAPKPSQGGSQTSWKADPQAGIPYAMGRTYVSGNIVYRKAWGKDNQYQTLVTVLSGGGPHAAIEQMFVDKEPRAIGAGAVVNIPDYGYMWAGYQLGATPEASALTRAPGAPTGWSADCKLSGYAATVVTLKFDTKGDHTLTSTPDIGWVGRWACVYDPRRDSTYPGGSGAHRINDERTWEWSQNPYLHALTWLVGRRANGKVVLGVGAPVVGIIMAQFVEGANVADANGWKLGGVVYSTDDKWNAFKQMLQAGGGEPLRLGAQIGCLVNTPRVSLATITVGDVVGEASVQATQSRRDRINAIIPRYRSEANDWTVVAGSPVVVADYVTFDRRQRQKEVEYSLVQDLTQSQQLARYDIENAREFGPVTLPLKLRWMGYRPGDVVTATLPELGLVNQDLLLLQRGLSPQDGTVTMTARSETAGKHPFALGQTGTPPATPGVSGPALIPVPGASAWSLAGGMITGENGATRPVLLLSGAADSDVISGIVVEYRESTGQQDAGTGWLTVTTLEPKAEQLTITDVKDGGVYQVAVSYRKDPGTGGRLILGPVTAGQTQVPWQDGVVGPGKPEDNADVTRDHLPDAWHDWTGKSGVEVVSDLNAAIAMIAAEQMRSGVWRGETDRIVYADDGRPIRVEVEALGSDVDGVKQFVAFLKEVDSSAKTSKFLFSARADGSIVGIEGIAGGGFDQLSFVASRFLFVDENGGNPINALTYEGGVWRLKAAAVERLWVNTAVVPARAKATGPVQGTFSSTSGDPLPLMEVLRAVVTLAEPGWIDIDVSIQQGFTSTPAPWHLEIQVNGHQLDESPRGGVEGTSGVQSFGSYYASAAGDYVVTAMWQASTAVTLAQRAIRANGQQYTV</sequence>
<feature type="chain" id="PRO_5011462959" description="Tip attachment protein J domain-containing protein" evidence="1">
    <location>
        <begin position="25"/>
        <end position="932"/>
    </location>
</feature>
<keyword evidence="1" id="KW-0732">Signal</keyword>
<keyword evidence="3" id="KW-1185">Reference proteome</keyword>
<dbReference type="EMBL" id="FOCF01000001">
    <property type="protein sequence ID" value="SEM63061.1"/>
    <property type="molecule type" value="Genomic_DNA"/>
</dbReference>
<dbReference type="OrthoDB" id="7172230at2"/>
<accession>A0A1H7ZXM7</accession>
<name>A0A1H7ZXM7_9SPHN</name>
<protein>
    <recommendedName>
        <fullName evidence="4">Tip attachment protein J domain-containing protein</fullName>
    </recommendedName>
</protein>
<dbReference type="Proteomes" id="UP000199206">
    <property type="component" value="Unassembled WGS sequence"/>
</dbReference>
<evidence type="ECO:0000313" key="2">
    <source>
        <dbReference type="EMBL" id="SEM63061.1"/>
    </source>
</evidence>
<feature type="signal peptide" evidence="1">
    <location>
        <begin position="1"/>
        <end position="24"/>
    </location>
</feature>
<dbReference type="RefSeq" id="WP_093664178.1">
    <property type="nucleotide sequence ID" value="NZ_FOCF01000001.1"/>
</dbReference>
<reference evidence="3" key="1">
    <citation type="submission" date="2016-10" db="EMBL/GenBank/DDBJ databases">
        <authorList>
            <person name="Varghese N."/>
            <person name="Submissions S."/>
        </authorList>
    </citation>
    <scope>NUCLEOTIDE SEQUENCE [LARGE SCALE GENOMIC DNA]</scope>
    <source>
        <strain evidence="3">S6-262</strain>
    </source>
</reference>
<dbReference type="AlphaFoldDB" id="A0A1H7ZXM7"/>
<dbReference type="STRING" id="1166340.SAMN05192583_0896"/>
<proteinExistence type="predicted"/>
<evidence type="ECO:0008006" key="4">
    <source>
        <dbReference type="Google" id="ProtNLM"/>
    </source>
</evidence>
<evidence type="ECO:0000256" key="1">
    <source>
        <dbReference type="SAM" id="SignalP"/>
    </source>
</evidence>
<gene>
    <name evidence="2" type="ORF">SAMN05192583_0896</name>
</gene>